<dbReference type="PROSITE" id="PS50848">
    <property type="entry name" value="START"/>
    <property type="match status" value="1"/>
</dbReference>
<dbReference type="PANTHER" id="PTHR19308">
    <property type="entry name" value="PHOSPHATIDYLCHOLINE TRANSFER PROTEIN"/>
    <property type="match status" value="1"/>
</dbReference>
<dbReference type="Pfam" id="PF01852">
    <property type="entry name" value="START"/>
    <property type="match status" value="1"/>
</dbReference>
<sequence length="255" mass="29471">MELDKKTVIYVGGALIISAAIYYLYCKTLKKTNHDINQNQPKLDCKFRELEILISEGTNEGWNEIKKTDTFNVYKKDTGDSPIAIIKAFIIIKDTSIEDVHFAIWDGDFRRSWDSVAQDFQVIEKVDDQNDVIYFYAKSPVPWLVSNREFVQHRMYRRDGDKIMIVYWSADRPDRAVPENWVRANTIISGYIIEKGENPGEVKVNFITQNDVKGSIPPQLINTYAPIKALNWVKELGKACKLLQNNRHKGIIHES</sequence>
<dbReference type="CDD" id="cd00177">
    <property type="entry name" value="START"/>
    <property type="match status" value="1"/>
</dbReference>
<protein>
    <recommendedName>
        <fullName evidence="2">START domain-containing protein</fullName>
    </recommendedName>
</protein>
<evidence type="ECO:0000313" key="3">
    <source>
        <dbReference type="EMBL" id="CAG9317400.1"/>
    </source>
</evidence>
<dbReference type="AlphaFoldDB" id="A0AAU9IZ88"/>
<dbReference type="PANTHER" id="PTHR19308:SF14">
    <property type="entry name" value="START DOMAIN-CONTAINING PROTEIN"/>
    <property type="match status" value="1"/>
</dbReference>
<dbReference type="Gene3D" id="3.30.530.20">
    <property type="match status" value="1"/>
</dbReference>
<evidence type="ECO:0000313" key="4">
    <source>
        <dbReference type="Proteomes" id="UP001162131"/>
    </source>
</evidence>
<gene>
    <name evidence="3" type="ORF">BSTOLATCC_MIC18651</name>
</gene>
<dbReference type="GO" id="GO:0005737">
    <property type="term" value="C:cytoplasm"/>
    <property type="evidence" value="ECO:0007669"/>
    <property type="project" value="UniProtKB-ARBA"/>
</dbReference>
<dbReference type="InterPro" id="IPR002913">
    <property type="entry name" value="START_lipid-bd_dom"/>
</dbReference>
<reference evidence="3" key="1">
    <citation type="submission" date="2021-09" db="EMBL/GenBank/DDBJ databases">
        <authorList>
            <consortium name="AG Swart"/>
            <person name="Singh M."/>
            <person name="Singh A."/>
            <person name="Seah K."/>
            <person name="Emmerich C."/>
        </authorList>
    </citation>
    <scope>NUCLEOTIDE SEQUENCE</scope>
    <source>
        <strain evidence="3">ATCC30299</strain>
    </source>
</reference>
<keyword evidence="4" id="KW-1185">Reference proteome</keyword>
<dbReference type="GO" id="GO:0008289">
    <property type="term" value="F:lipid binding"/>
    <property type="evidence" value="ECO:0007669"/>
    <property type="project" value="InterPro"/>
</dbReference>
<accession>A0AAU9IZ88</accession>
<keyword evidence="1" id="KW-0472">Membrane</keyword>
<name>A0AAU9IZ88_9CILI</name>
<feature type="transmembrane region" description="Helical" evidence="1">
    <location>
        <begin position="7"/>
        <end position="25"/>
    </location>
</feature>
<organism evidence="3 4">
    <name type="scientific">Blepharisma stoltei</name>
    <dbReference type="NCBI Taxonomy" id="1481888"/>
    <lineage>
        <taxon>Eukaryota</taxon>
        <taxon>Sar</taxon>
        <taxon>Alveolata</taxon>
        <taxon>Ciliophora</taxon>
        <taxon>Postciliodesmatophora</taxon>
        <taxon>Heterotrichea</taxon>
        <taxon>Heterotrichida</taxon>
        <taxon>Blepharismidae</taxon>
        <taxon>Blepharisma</taxon>
    </lineage>
</organism>
<dbReference type="InterPro" id="IPR051213">
    <property type="entry name" value="START_lipid_transfer"/>
</dbReference>
<feature type="domain" description="START" evidence="2">
    <location>
        <begin position="59"/>
        <end position="245"/>
    </location>
</feature>
<dbReference type="SUPFAM" id="SSF55961">
    <property type="entry name" value="Bet v1-like"/>
    <property type="match status" value="1"/>
</dbReference>
<dbReference type="EMBL" id="CAJZBQ010000018">
    <property type="protein sequence ID" value="CAG9317400.1"/>
    <property type="molecule type" value="Genomic_DNA"/>
</dbReference>
<evidence type="ECO:0000256" key="1">
    <source>
        <dbReference type="SAM" id="Phobius"/>
    </source>
</evidence>
<evidence type="ECO:0000259" key="2">
    <source>
        <dbReference type="PROSITE" id="PS50848"/>
    </source>
</evidence>
<keyword evidence="1" id="KW-0812">Transmembrane</keyword>
<proteinExistence type="predicted"/>
<keyword evidence="1" id="KW-1133">Transmembrane helix</keyword>
<comment type="caution">
    <text evidence="3">The sequence shown here is derived from an EMBL/GenBank/DDBJ whole genome shotgun (WGS) entry which is preliminary data.</text>
</comment>
<dbReference type="InterPro" id="IPR023393">
    <property type="entry name" value="START-like_dom_sf"/>
</dbReference>
<dbReference type="Proteomes" id="UP001162131">
    <property type="component" value="Unassembled WGS sequence"/>
</dbReference>
<dbReference type="SMART" id="SM00234">
    <property type="entry name" value="START"/>
    <property type="match status" value="1"/>
</dbReference>